<sequence length="133" mass="14404">MHLDLCHWQAIPTSLVMLLIQPLRLITIYAIGRRFMQPSGSHAIGRHFMQPSGSIAIGRRFMQPSGSIAIGRRFMQPSGSHTPLAGIYKHALASISILSLVRHSSNHLDTARCSPSSPDLASAIHASSVITQG</sequence>
<keyword evidence="1" id="KW-1133">Transmembrane helix</keyword>
<protein>
    <submittedName>
        <fullName evidence="2">Uncharacterized protein</fullName>
    </submittedName>
</protein>
<reference evidence="2 3" key="1">
    <citation type="submission" date="2021-06" db="EMBL/GenBank/DDBJ databases">
        <authorList>
            <person name="Palmer J.M."/>
        </authorList>
    </citation>
    <scope>NUCLEOTIDE SEQUENCE [LARGE SCALE GENOMIC DNA]</scope>
    <source>
        <strain evidence="3">if_2019</strain>
        <tissue evidence="2">Muscle</tissue>
    </source>
</reference>
<keyword evidence="1" id="KW-0812">Transmembrane</keyword>
<comment type="caution">
    <text evidence="2">The sequence shown here is derived from an EMBL/GenBank/DDBJ whole genome shotgun (WGS) entry which is preliminary data.</text>
</comment>
<dbReference type="Proteomes" id="UP001482620">
    <property type="component" value="Unassembled WGS sequence"/>
</dbReference>
<organism evidence="2 3">
    <name type="scientific">Ilyodon furcidens</name>
    <name type="common">goldbreast splitfin</name>
    <dbReference type="NCBI Taxonomy" id="33524"/>
    <lineage>
        <taxon>Eukaryota</taxon>
        <taxon>Metazoa</taxon>
        <taxon>Chordata</taxon>
        <taxon>Craniata</taxon>
        <taxon>Vertebrata</taxon>
        <taxon>Euteleostomi</taxon>
        <taxon>Actinopterygii</taxon>
        <taxon>Neopterygii</taxon>
        <taxon>Teleostei</taxon>
        <taxon>Neoteleostei</taxon>
        <taxon>Acanthomorphata</taxon>
        <taxon>Ovalentaria</taxon>
        <taxon>Atherinomorphae</taxon>
        <taxon>Cyprinodontiformes</taxon>
        <taxon>Goodeidae</taxon>
        <taxon>Ilyodon</taxon>
    </lineage>
</organism>
<evidence type="ECO:0000313" key="3">
    <source>
        <dbReference type="Proteomes" id="UP001482620"/>
    </source>
</evidence>
<keyword evidence="3" id="KW-1185">Reference proteome</keyword>
<dbReference type="EMBL" id="JAHRIQ010108975">
    <property type="protein sequence ID" value="MEQ2257091.1"/>
    <property type="molecule type" value="Genomic_DNA"/>
</dbReference>
<keyword evidence="1" id="KW-0472">Membrane</keyword>
<accession>A0ABV0VL20</accession>
<evidence type="ECO:0000313" key="2">
    <source>
        <dbReference type="EMBL" id="MEQ2257091.1"/>
    </source>
</evidence>
<proteinExistence type="predicted"/>
<evidence type="ECO:0000256" key="1">
    <source>
        <dbReference type="SAM" id="Phobius"/>
    </source>
</evidence>
<gene>
    <name evidence="2" type="ORF">ILYODFUR_030962</name>
</gene>
<name>A0ABV0VL20_9TELE</name>
<feature type="transmembrane region" description="Helical" evidence="1">
    <location>
        <begin position="12"/>
        <end position="32"/>
    </location>
</feature>